<name>A0A6J5NH52_9CAUD</name>
<gene>
    <name evidence="2" type="ORF">UFOVP648_28</name>
</gene>
<feature type="region of interest" description="Disordered" evidence="1">
    <location>
        <begin position="19"/>
        <end position="43"/>
    </location>
</feature>
<accession>A0A6J5NH52</accession>
<proteinExistence type="predicted"/>
<feature type="compositionally biased region" description="Basic residues" evidence="1">
    <location>
        <begin position="34"/>
        <end position="43"/>
    </location>
</feature>
<dbReference type="EMBL" id="LR796618">
    <property type="protein sequence ID" value="CAB4154724.1"/>
    <property type="molecule type" value="Genomic_DNA"/>
</dbReference>
<reference evidence="2" key="1">
    <citation type="submission" date="2020-04" db="EMBL/GenBank/DDBJ databases">
        <authorList>
            <person name="Chiriac C."/>
            <person name="Salcher M."/>
            <person name="Ghai R."/>
            <person name="Kavagutti S V."/>
        </authorList>
    </citation>
    <scope>NUCLEOTIDE SEQUENCE</scope>
</reference>
<evidence type="ECO:0000313" key="2">
    <source>
        <dbReference type="EMBL" id="CAB4154724.1"/>
    </source>
</evidence>
<protein>
    <submittedName>
        <fullName evidence="2">Uncharacterized protein</fullName>
    </submittedName>
</protein>
<evidence type="ECO:0000256" key="1">
    <source>
        <dbReference type="SAM" id="MobiDB-lite"/>
    </source>
</evidence>
<sequence length="43" mass="5010">MATKNTVIIFRGKSNIKLKRHTKRDSLNKGSKNYSKKYRGQGR</sequence>
<organism evidence="2">
    <name type="scientific">uncultured Caudovirales phage</name>
    <dbReference type="NCBI Taxonomy" id="2100421"/>
    <lineage>
        <taxon>Viruses</taxon>
        <taxon>Duplodnaviria</taxon>
        <taxon>Heunggongvirae</taxon>
        <taxon>Uroviricota</taxon>
        <taxon>Caudoviricetes</taxon>
        <taxon>Peduoviridae</taxon>
        <taxon>Maltschvirus</taxon>
        <taxon>Maltschvirus maltsch</taxon>
    </lineage>
</organism>